<comment type="similarity">
    <text evidence="2 14">Belongs to the cytochrome c oxidase subunit 3 family.</text>
</comment>
<evidence type="ECO:0000256" key="2">
    <source>
        <dbReference type="ARBA" id="ARBA00010581"/>
    </source>
</evidence>
<dbReference type="GO" id="GO:0005886">
    <property type="term" value="C:plasma membrane"/>
    <property type="evidence" value="ECO:0007669"/>
    <property type="project" value="UniProtKB-SubCell"/>
</dbReference>
<dbReference type="Gene3D" id="1.20.120.80">
    <property type="entry name" value="Cytochrome c oxidase, subunit III, four-helix bundle"/>
    <property type="match status" value="1"/>
</dbReference>
<feature type="transmembrane region" description="Helical" evidence="15">
    <location>
        <begin position="103"/>
        <end position="122"/>
    </location>
</feature>
<comment type="caution">
    <text evidence="17">The sequence shown here is derived from an EMBL/GenBank/DDBJ whole genome shotgun (WGS) entry which is preliminary data.</text>
</comment>
<dbReference type="InterPro" id="IPR024791">
    <property type="entry name" value="Cyt_c/ubiquinol_Oxase_su3"/>
</dbReference>
<evidence type="ECO:0000313" key="17">
    <source>
        <dbReference type="EMBL" id="MCX2522769.1"/>
    </source>
</evidence>
<accession>A0AA42CT41</accession>
<comment type="subcellular location">
    <subcellularLocation>
        <location evidence="1 14">Cell membrane</location>
        <topology evidence="1 14">Multi-pass membrane protein</topology>
    </subcellularLocation>
</comment>
<gene>
    <name evidence="17" type="ORF">OQ287_00755</name>
</gene>
<evidence type="ECO:0000259" key="16">
    <source>
        <dbReference type="PROSITE" id="PS50253"/>
    </source>
</evidence>
<keyword evidence="5" id="KW-1003">Cell membrane</keyword>
<keyword evidence="7 15" id="KW-1133">Transmembrane helix</keyword>
<comment type="function">
    <text evidence="9">Cytochrome bo(3) ubiquinol terminal oxidase is the component of the aerobic respiratory chain of E.coli that predominates when cells are grown at high aeration. Has proton pump activity across the membrane in addition to electron transfer, pumping 2 protons/electron.</text>
</comment>
<dbReference type="GO" id="GO:0019646">
    <property type="term" value="P:aerobic electron transport chain"/>
    <property type="evidence" value="ECO:0007669"/>
    <property type="project" value="InterPro"/>
</dbReference>
<feature type="transmembrane region" description="Helical" evidence="15">
    <location>
        <begin position="31"/>
        <end position="56"/>
    </location>
</feature>
<evidence type="ECO:0000256" key="6">
    <source>
        <dbReference type="ARBA" id="ARBA00022692"/>
    </source>
</evidence>
<proteinExistence type="inferred from homology"/>
<evidence type="ECO:0000256" key="12">
    <source>
        <dbReference type="ARBA" id="ARBA00032189"/>
    </source>
</evidence>
<evidence type="ECO:0000256" key="9">
    <source>
        <dbReference type="ARBA" id="ARBA00025694"/>
    </source>
</evidence>
<feature type="transmembrane region" description="Helical" evidence="15">
    <location>
        <begin position="189"/>
        <end position="209"/>
    </location>
</feature>
<organism evidence="17 18">
    <name type="scientific">Larsenimonas rhizosphaerae</name>
    <dbReference type="NCBI Taxonomy" id="2944682"/>
    <lineage>
        <taxon>Bacteria</taxon>
        <taxon>Pseudomonadati</taxon>
        <taxon>Pseudomonadota</taxon>
        <taxon>Gammaproteobacteria</taxon>
        <taxon>Oceanospirillales</taxon>
        <taxon>Halomonadaceae</taxon>
        <taxon>Larsenimonas</taxon>
    </lineage>
</organism>
<dbReference type="FunFam" id="1.20.120.80:FF:000001">
    <property type="entry name" value="Cytochrome (Ubi)quinol oxidase subunit III"/>
    <property type="match status" value="1"/>
</dbReference>
<evidence type="ECO:0000256" key="5">
    <source>
        <dbReference type="ARBA" id="ARBA00022475"/>
    </source>
</evidence>
<evidence type="ECO:0000313" key="18">
    <source>
        <dbReference type="Proteomes" id="UP001165678"/>
    </source>
</evidence>
<evidence type="ECO:0000256" key="8">
    <source>
        <dbReference type="ARBA" id="ARBA00023136"/>
    </source>
</evidence>
<dbReference type="EMBL" id="JAPIVE010000001">
    <property type="protein sequence ID" value="MCX2522769.1"/>
    <property type="molecule type" value="Genomic_DNA"/>
</dbReference>
<dbReference type="InterPro" id="IPR013833">
    <property type="entry name" value="Cyt_c_oxidase_su3_a-hlx"/>
</dbReference>
<comment type="subunit">
    <text evidence="3">Heterooctamer of two A chains, two B chains, two C chains and two D chains.</text>
</comment>
<protein>
    <recommendedName>
        <fullName evidence="4">Cytochrome bo(3) ubiquinol oxidase subunit 3</fullName>
    </recommendedName>
    <alternativeName>
        <fullName evidence="12">Cytochrome o ubiquinol oxidase subunit 3</fullName>
    </alternativeName>
    <alternativeName>
        <fullName evidence="10">Oxidase bo(3) subunit 3</fullName>
    </alternativeName>
    <alternativeName>
        <fullName evidence="13">Ubiquinol oxidase polypeptide III</fullName>
    </alternativeName>
    <alternativeName>
        <fullName evidence="11">Ubiquinol oxidase subunit 3</fullName>
    </alternativeName>
</protein>
<sequence length="212" mass="22973">MTRQTPASDIRHPGLNLGEPHKEAHTANEELAFGFWVFMMSDLIVFGLLFATYATMLGGTAGGPGPSDVLELKGPFIETMLLLASSFTFGMASLALKYEQGKLRLIGWLLITLLLGLGFIAHELMDFQSMFSKGGVPSRSGFLSAFFSLVPLHGLHVTAACLWMLAILGQMAVYGVDTSVKTGLMRLAILWHFLDIVWIGIFSVVYLGGLSG</sequence>
<dbReference type="InterPro" id="IPR000298">
    <property type="entry name" value="Cyt_c_oxidase-like_su3"/>
</dbReference>
<evidence type="ECO:0000256" key="10">
    <source>
        <dbReference type="ARBA" id="ARBA00030072"/>
    </source>
</evidence>
<feature type="domain" description="Heme-copper oxidase subunit III family profile" evidence="16">
    <location>
        <begin position="1"/>
        <end position="210"/>
    </location>
</feature>
<dbReference type="PANTHER" id="PTHR11403">
    <property type="entry name" value="CYTOCHROME C OXIDASE SUBUNIT III"/>
    <property type="match status" value="1"/>
</dbReference>
<evidence type="ECO:0000256" key="13">
    <source>
        <dbReference type="ARBA" id="ARBA00032717"/>
    </source>
</evidence>
<reference evidence="17" key="1">
    <citation type="submission" date="2022-11" db="EMBL/GenBank/DDBJ databases">
        <title>Larsenimonas rhizosphaerae sp. nov., isolated from a tidal mudflat.</title>
        <authorList>
            <person name="Lee S.D."/>
            <person name="Kim I.S."/>
        </authorList>
    </citation>
    <scope>NUCLEOTIDE SEQUENCE</scope>
    <source>
        <strain evidence="17">GH2-1</strain>
    </source>
</reference>
<evidence type="ECO:0000256" key="11">
    <source>
        <dbReference type="ARBA" id="ARBA00031884"/>
    </source>
</evidence>
<dbReference type="SUPFAM" id="SSF81452">
    <property type="entry name" value="Cytochrome c oxidase subunit III-like"/>
    <property type="match status" value="1"/>
</dbReference>
<dbReference type="GO" id="GO:0004129">
    <property type="term" value="F:cytochrome-c oxidase activity"/>
    <property type="evidence" value="ECO:0007669"/>
    <property type="project" value="InterPro"/>
</dbReference>
<dbReference type="PROSITE" id="PS50253">
    <property type="entry name" value="COX3"/>
    <property type="match status" value="1"/>
</dbReference>
<dbReference type="AlphaFoldDB" id="A0AA42CT41"/>
<dbReference type="RefSeq" id="WP_265895254.1">
    <property type="nucleotide sequence ID" value="NZ_JAPIVE010000001.1"/>
</dbReference>
<dbReference type="InterPro" id="IPR035973">
    <property type="entry name" value="Cyt_c_oxidase_su3-like_sf"/>
</dbReference>
<evidence type="ECO:0000256" key="3">
    <source>
        <dbReference type="ARBA" id="ARBA00011700"/>
    </source>
</evidence>
<evidence type="ECO:0000256" key="7">
    <source>
        <dbReference type="ARBA" id="ARBA00022989"/>
    </source>
</evidence>
<keyword evidence="8 15" id="KW-0472">Membrane</keyword>
<dbReference type="PANTHER" id="PTHR11403:SF2">
    <property type="entry name" value="CYTOCHROME BO(3) UBIQUINOL OXIDASE SUBUNIT 3"/>
    <property type="match status" value="1"/>
</dbReference>
<keyword evidence="18" id="KW-1185">Reference proteome</keyword>
<evidence type="ECO:0000256" key="4">
    <source>
        <dbReference type="ARBA" id="ARBA00014687"/>
    </source>
</evidence>
<evidence type="ECO:0000256" key="14">
    <source>
        <dbReference type="RuleBase" id="RU003376"/>
    </source>
</evidence>
<feature type="transmembrane region" description="Helical" evidence="15">
    <location>
        <begin position="142"/>
        <end position="168"/>
    </location>
</feature>
<feature type="transmembrane region" description="Helical" evidence="15">
    <location>
        <begin position="76"/>
        <end position="96"/>
    </location>
</feature>
<name>A0AA42CT41_9GAMM</name>
<evidence type="ECO:0000256" key="15">
    <source>
        <dbReference type="SAM" id="Phobius"/>
    </source>
</evidence>
<evidence type="ECO:0000256" key="1">
    <source>
        <dbReference type="ARBA" id="ARBA00004651"/>
    </source>
</evidence>
<dbReference type="Proteomes" id="UP001165678">
    <property type="component" value="Unassembled WGS sequence"/>
</dbReference>
<keyword evidence="6 14" id="KW-0812">Transmembrane</keyword>
<dbReference type="Pfam" id="PF00510">
    <property type="entry name" value="COX3"/>
    <property type="match status" value="1"/>
</dbReference>